<dbReference type="RefSeq" id="XP_005790704.1">
    <property type="nucleotide sequence ID" value="XM_005790647.1"/>
</dbReference>
<dbReference type="HOGENOM" id="CLU_974667_0_0_1"/>
<evidence type="ECO:0000313" key="3">
    <source>
        <dbReference type="EnsemblProtists" id="EOD38275"/>
    </source>
</evidence>
<organism evidence="3 4">
    <name type="scientific">Emiliania huxleyi (strain CCMP1516)</name>
    <dbReference type="NCBI Taxonomy" id="280463"/>
    <lineage>
        <taxon>Eukaryota</taxon>
        <taxon>Haptista</taxon>
        <taxon>Haptophyta</taxon>
        <taxon>Prymnesiophyceae</taxon>
        <taxon>Isochrysidales</taxon>
        <taxon>Noelaerhabdaceae</taxon>
        <taxon>Emiliania</taxon>
    </lineage>
</organism>
<evidence type="ECO:0000256" key="2">
    <source>
        <dbReference type="ARBA" id="ARBA00022640"/>
    </source>
</evidence>
<evidence type="ECO:0000256" key="1">
    <source>
        <dbReference type="ARBA" id="ARBA00004474"/>
    </source>
</evidence>
<protein>
    <submittedName>
        <fullName evidence="3">Uncharacterized protein</fullName>
    </submittedName>
</protein>
<dbReference type="KEGG" id="ehx:EMIHUDRAFT_460471"/>
<dbReference type="eggNOG" id="ENOG502QS25">
    <property type="taxonomic scope" value="Eukaryota"/>
</dbReference>
<dbReference type="GeneID" id="17283544"/>
<dbReference type="Proteomes" id="UP000013827">
    <property type="component" value="Unassembled WGS sequence"/>
</dbReference>
<name>A0A0D3KR90_EMIH1</name>
<reference evidence="3" key="2">
    <citation type="submission" date="2024-10" db="UniProtKB">
        <authorList>
            <consortium name="EnsemblProtists"/>
        </authorList>
    </citation>
    <scope>IDENTIFICATION</scope>
</reference>
<dbReference type="PANTHER" id="PTHR34214">
    <property type="match status" value="1"/>
</dbReference>
<reference evidence="4" key="1">
    <citation type="journal article" date="2013" name="Nature">
        <title>Pan genome of the phytoplankton Emiliania underpins its global distribution.</title>
        <authorList>
            <person name="Read B.A."/>
            <person name="Kegel J."/>
            <person name="Klute M.J."/>
            <person name="Kuo A."/>
            <person name="Lefebvre S.C."/>
            <person name="Maumus F."/>
            <person name="Mayer C."/>
            <person name="Miller J."/>
            <person name="Monier A."/>
            <person name="Salamov A."/>
            <person name="Young J."/>
            <person name="Aguilar M."/>
            <person name="Claverie J.M."/>
            <person name="Frickenhaus S."/>
            <person name="Gonzalez K."/>
            <person name="Herman E.K."/>
            <person name="Lin Y.C."/>
            <person name="Napier J."/>
            <person name="Ogata H."/>
            <person name="Sarno A.F."/>
            <person name="Shmutz J."/>
            <person name="Schroeder D."/>
            <person name="de Vargas C."/>
            <person name="Verret F."/>
            <person name="von Dassow P."/>
            <person name="Valentin K."/>
            <person name="Van de Peer Y."/>
            <person name="Wheeler G."/>
            <person name="Dacks J.B."/>
            <person name="Delwiche C.F."/>
            <person name="Dyhrman S.T."/>
            <person name="Glockner G."/>
            <person name="John U."/>
            <person name="Richards T."/>
            <person name="Worden A.Z."/>
            <person name="Zhang X."/>
            <person name="Grigoriev I.V."/>
            <person name="Allen A.E."/>
            <person name="Bidle K."/>
            <person name="Borodovsky M."/>
            <person name="Bowler C."/>
            <person name="Brownlee C."/>
            <person name="Cock J.M."/>
            <person name="Elias M."/>
            <person name="Gladyshev V.N."/>
            <person name="Groth M."/>
            <person name="Guda C."/>
            <person name="Hadaegh A."/>
            <person name="Iglesias-Rodriguez M.D."/>
            <person name="Jenkins J."/>
            <person name="Jones B.M."/>
            <person name="Lawson T."/>
            <person name="Leese F."/>
            <person name="Lindquist E."/>
            <person name="Lobanov A."/>
            <person name="Lomsadze A."/>
            <person name="Malik S.B."/>
            <person name="Marsh M.E."/>
            <person name="Mackinder L."/>
            <person name="Mock T."/>
            <person name="Mueller-Roeber B."/>
            <person name="Pagarete A."/>
            <person name="Parker M."/>
            <person name="Probert I."/>
            <person name="Quesneville H."/>
            <person name="Raines C."/>
            <person name="Rensing S.A."/>
            <person name="Riano-Pachon D.M."/>
            <person name="Richier S."/>
            <person name="Rokitta S."/>
            <person name="Shiraiwa Y."/>
            <person name="Soanes D.M."/>
            <person name="van der Giezen M."/>
            <person name="Wahlund T.M."/>
            <person name="Williams B."/>
            <person name="Wilson W."/>
            <person name="Wolfe G."/>
            <person name="Wurch L.L."/>
        </authorList>
    </citation>
    <scope>NUCLEOTIDE SEQUENCE</scope>
</reference>
<dbReference type="GO" id="GO:0009536">
    <property type="term" value="C:plastid"/>
    <property type="evidence" value="ECO:0007669"/>
    <property type="project" value="UniProtKB-SubCell"/>
</dbReference>
<dbReference type="OMA" id="DSTLYSW"/>
<keyword evidence="2" id="KW-0934">Plastid</keyword>
<dbReference type="Pfam" id="PF06799">
    <property type="entry name" value="CGLD27-like"/>
    <property type="match status" value="1"/>
</dbReference>
<sequence>MFAQVFAQTLALAAAGYLPPDARIAASRPCSALPRAGAIFASETREAGGQGPGAFLQRGLPKNQQPVREVQNLRREFLFDWPMDDGYTDKLKGLYGATMLVVSLPIAFDTYRVLPAQLPELLAAAHTGTAAFMVVAVLRLRLGWGFVQKRLKERVSYYEQNQRGFLAKKDDEAVLRDRLIEKSEVAPALRRIDRSLLPLLASLLVSTAALEISDVPVLRTLSGDSATRYTSQLRGDDEFAAAEQAKARQRMGGGAGEQENVKPLYCDSRYYKILAGGNSQGGVGCN</sequence>
<evidence type="ECO:0000313" key="4">
    <source>
        <dbReference type="Proteomes" id="UP000013827"/>
    </source>
</evidence>
<dbReference type="AlphaFoldDB" id="A0A0D3KR90"/>
<dbReference type="STRING" id="2903.R1FGU1"/>
<keyword evidence="4" id="KW-1185">Reference proteome</keyword>
<comment type="subcellular location">
    <subcellularLocation>
        <location evidence="1">Plastid</location>
    </subcellularLocation>
</comment>
<dbReference type="PANTHER" id="PTHR34214:SF3">
    <property type="entry name" value="PROTEIN CONSERVED IN THE GREEN LINEAGE AND DIATOMS 27, CHLOROPLASTIC"/>
    <property type="match status" value="1"/>
</dbReference>
<dbReference type="PaxDb" id="2903-EOD38275"/>
<dbReference type="InterPro" id="IPR009631">
    <property type="entry name" value="CGLD27-like"/>
</dbReference>
<proteinExistence type="predicted"/>
<accession>A0A0D3KR90</accession>
<dbReference type="EnsemblProtists" id="EOD38275">
    <property type="protein sequence ID" value="EOD38275"/>
    <property type="gene ID" value="EMIHUDRAFT_460471"/>
</dbReference>